<keyword evidence="1" id="KW-0732">Signal</keyword>
<keyword evidence="3" id="KW-1185">Reference proteome</keyword>
<protein>
    <submittedName>
        <fullName evidence="2">Uncharacterized protein</fullName>
    </submittedName>
</protein>
<organism evidence="2 3">
    <name type="scientific">Actinocrispum wychmicini</name>
    <dbReference type="NCBI Taxonomy" id="1213861"/>
    <lineage>
        <taxon>Bacteria</taxon>
        <taxon>Bacillati</taxon>
        <taxon>Actinomycetota</taxon>
        <taxon>Actinomycetes</taxon>
        <taxon>Pseudonocardiales</taxon>
        <taxon>Pseudonocardiaceae</taxon>
        <taxon>Actinocrispum</taxon>
    </lineage>
</organism>
<feature type="chain" id="PRO_5020399970" evidence="1">
    <location>
        <begin position="35"/>
        <end position="52"/>
    </location>
</feature>
<comment type="caution">
    <text evidence="2">The sequence shown here is derived from an EMBL/GenBank/DDBJ whole genome shotgun (WGS) entry which is preliminary data.</text>
</comment>
<accession>A0A4R2JQ60</accession>
<dbReference type="AlphaFoldDB" id="A0A4R2JQ60"/>
<dbReference type="RefSeq" id="WP_165960335.1">
    <property type="nucleotide sequence ID" value="NZ_SLWS01000002.1"/>
</dbReference>
<reference evidence="2 3" key="1">
    <citation type="submission" date="2019-03" db="EMBL/GenBank/DDBJ databases">
        <title>Genomic Encyclopedia of Type Strains, Phase IV (KMG-IV): sequencing the most valuable type-strain genomes for metagenomic binning, comparative biology and taxonomic classification.</title>
        <authorList>
            <person name="Goeker M."/>
        </authorList>
    </citation>
    <scope>NUCLEOTIDE SEQUENCE [LARGE SCALE GENOMIC DNA]</scope>
    <source>
        <strain evidence="2 3">DSM 45934</strain>
    </source>
</reference>
<sequence>MSITRTLVKFLTGSAIALAAFLVVFTTAPGTASASETSSCDDMHWVLPCTTP</sequence>
<gene>
    <name evidence="2" type="ORF">EV192_102488</name>
</gene>
<evidence type="ECO:0000313" key="3">
    <source>
        <dbReference type="Proteomes" id="UP000295680"/>
    </source>
</evidence>
<evidence type="ECO:0000313" key="2">
    <source>
        <dbReference type="EMBL" id="TCO62351.1"/>
    </source>
</evidence>
<name>A0A4R2JQ60_9PSEU</name>
<dbReference type="EMBL" id="SLWS01000002">
    <property type="protein sequence ID" value="TCO62351.1"/>
    <property type="molecule type" value="Genomic_DNA"/>
</dbReference>
<dbReference type="Proteomes" id="UP000295680">
    <property type="component" value="Unassembled WGS sequence"/>
</dbReference>
<feature type="signal peptide" evidence="1">
    <location>
        <begin position="1"/>
        <end position="34"/>
    </location>
</feature>
<evidence type="ECO:0000256" key="1">
    <source>
        <dbReference type="SAM" id="SignalP"/>
    </source>
</evidence>
<proteinExistence type="predicted"/>